<dbReference type="GO" id="GO:0005829">
    <property type="term" value="C:cytosol"/>
    <property type="evidence" value="ECO:0007669"/>
    <property type="project" value="TreeGrafter"/>
</dbReference>
<dbReference type="InterPro" id="IPR036291">
    <property type="entry name" value="NAD(P)-bd_dom_sf"/>
</dbReference>
<dbReference type="GO" id="GO:0019305">
    <property type="term" value="P:dTDP-rhamnose biosynthetic process"/>
    <property type="evidence" value="ECO:0007669"/>
    <property type="project" value="UniProtKB-UniPathway"/>
</dbReference>
<dbReference type="CDD" id="cd05254">
    <property type="entry name" value="dTDP_HR_like_SDR_e"/>
    <property type="match status" value="1"/>
</dbReference>
<dbReference type="Gene3D" id="3.90.25.10">
    <property type="entry name" value="UDP-galactose 4-epimerase, domain 1"/>
    <property type="match status" value="1"/>
</dbReference>
<organism evidence="8">
    <name type="scientific">uncultured Dysgonomonas sp</name>
    <dbReference type="NCBI Taxonomy" id="206096"/>
    <lineage>
        <taxon>Bacteria</taxon>
        <taxon>Pseudomonadati</taxon>
        <taxon>Bacteroidota</taxon>
        <taxon>Bacteroidia</taxon>
        <taxon>Bacteroidales</taxon>
        <taxon>Dysgonomonadaceae</taxon>
        <taxon>Dysgonomonas</taxon>
        <taxon>environmental samples</taxon>
    </lineage>
</organism>
<comment type="catalytic activity">
    <reaction evidence="5">
        <text>dTDP-beta-L-rhamnose + NADP(+) = dTDP-4-dehydro-beta-L-rhamnose + NADPH + H(+)</text>
        <dbReference type="Rhea" id="RHEA:21796"/>
        <dbReference type="ChEBI" id="CHEBI:15378"/>
        <dbReference type="ChEBI" id="CHEBI:57510"/>
        <dbReference type="ChEBI" id="CHEBI:57783"/>
        <dbReference type="ChEBI" id="CHEBI:58349"/>
        <dbReference type="ChEBI" id="CHEBI:62830"/>
        <dbReference type="EC" id="1.1.1.133"/>
    </reaction>
</comment>
<protein>
    <recommendedName>
        <fullName evidence="4 6">dTDP-4-dehydrorhamnose reductase</fullName>
        <ecNumber evidence="3 6">1.1.1.133</ecNumber>
    </recommendedName>
</protein>
<sequence length="317" mass="35449">MAFFSGNKQADDQDETAKNIFLFELVQKNILVTGSNGQLGNEIRRISANHENNFRFFFTDVAELDITDLKAVDSFIKENNIKYIINCAAYTAVDKAEDDVDLCYKINRDAVANLGLAATNNNAKVIHISTDYVYDGTANKPYVETDTVNPQSVYGKSKQEGEAELLKACADSIIIRTAWLYSIFGNNFVKTMIKLGKERETLNVVADQKGTPTNGTDLAKTIVKILDFSEANGFKPGIYHYSNEGATTWYDFTLAIHKEAGINTCKVNPITTEQYPVKATRPKYSVLDKTKIKSTFNLTIPKWEESLNNCIKELLSI</sequence>
<evidence type="ECO:0000256" key="1">
    <source>
        <dbReference type="ARBA" id="ARBA00004781"/>
    </source>
</evidence>
<evidence type="ECO:0000313" key="8">
    <source>
        <dbReference type="EMBL" id="SBV90693.1"/>
    </source>
</evidence>
<dbReference type="PANTHER" id="PTHR10491:SF4">
    <property type="entry name" value="METHIONINE ADENOSYLTRANSFERASE 2 SUBUNIT BETA"/>
    <property type="match status" value="1"/>
</dbReference>
<accession>A0A212IU33</accession>
<dbReference type="SUPFAM" id="SSF51735">
    <property type="entry name" value="NAD(P)-binding Rossmann-fold domains"/>
    <property type="match status" value="1"/>
</dbReference>
<dbReference type="GO" id="GO:0008831">
    <property type="term" value="F:dTDP-4-dehydrorhamnose reductase activity"/>
    <property type="evidence" value="ECO:0007669"/>
    <property type="project" value="UniProtKB-EC"/>
</dbReference>
<comment type="similarity">
    <text evidence="2 6">Belongs to the dTDP-4-dehydrorhamnose reductase family.</text>
</comment>
<evidence type="ECO:0000259" key="7">
    <source>
        <dbReference type="Pfam" id="PF04321"/>
    </source>
</evidence>
<comment type="function">
    <text evidence="6">Catalyzes the reduction of dTDP-6-deoxy-L-lyxo-4-hexulose to yield dTDP-L-rhamnose.</text>
</comment>
<feature type="domain" description="RmlD-like substrate binding" evidence="7">
    <location>
        <begin position="29"/>
        <end position="314"/>
    </location>
</feature>
<keyword evidence="6" id="KW-0521">NADP</keyword>
<keyword evidence="6 8" id="KW-0560">Oxidoreductase</keyword>
<dbReference type="InterPro" id="IPR005913">
    <property type="entry name" value="dTDP_dehydrorham_reduct"/>
</dbReference>
<dbReference type="InterPro" id="IPR029903">
    <property type="entry name" value="RmlD-like-bd"/>
</dbReference>
<evidence type="ECO:0000256" key="3">
    <source>
        <dbReference type="ARBA" id="ARBA00012929"/>
    </source>
</evidence>
<comment type="pathway">
    <text evidence="1 6">Carbohydrate biosynthesis; dTDP-L-rhamnose biosynthesis.</text>
</comment>
<dbReference type="AlphaFoldDB" id="A0A212IU33"/>
<dbReference type="NCBIfam" id="TIGR01214">
    <property type="entry name" value="rmlD"/>
    <property type="match status" value="1"/>
</dbReference>
<gene>
    <name evidence="8" type="primary">rmlD</name>
    <name evidence="8" type="ORF">KL86DYS2_10050</name>
</gene>
<evidence type="ECO:0000256" key="2">
    <source>
        <dbReference type="ARBA" id="ARBA00010944"/>
    </source>
</evidence>
<dbReference type="EMBL" id="FLUL01000001">
    <property type="protein sequence ID" value="SBV90693.1"/>
    <property type="molecule type" value="Genomic_DNA"/>
</dbReference>
<evidence type="ECO:0000256" key="5">
    <source>
        <dbReference type="ARBA" id="ARBA00048200"/>
    </source>
</evidence>
<dbReference type="UniPathway" id="UPA00124"/>
<name>A0A212IU33_9BACT</name>
<dbReference type="EC" id="1.1.1.133" evidence="3 6"/>
<dbReference type="Gene3D" id="3.40.50.720">
    <property type="entry name" value="NAD(P)-binding Rossmann-like Domain"/>
    <property type="match status" value="1"/>
</dbReference>
<dbReference type="RefSeq" id="WP_296945900.1">
    <property type="nucleotide sequence ID" value="NZ_LT599021.1"/>
</dbReference>
<evidence type="ECO:0000256" key="4">
    <source>
        <dbReference type="ARBA" id="ARBA00017099"/>
    </source>
</evidence>
<dbReference type="PANTHER" id="PTHR10491">
    <property type="entry name" value="DTDP-4-DEHYDRORHAMNOSE REDUCTASE"/>
    <property type="match status" value="1"/>
</dbReference>
<evidence type="ECO:0000256" key="6">
    <source>
        <dbReference type="RuleBase" id="RU364082"/>
    </source>
</evidence>
<proteinExistence type="inferred from homology"/>
<dbReference type="Pfam" id="PF04321">
    <property type="entry name" value="RmlD_sub_bind"/>
    <property type="match status" value="1"/>
</dbReference>
<reference evidence="8" key="1">
    <citation type="submission" date="2016-04" db="EMBL/GenBank/DDBJ databases">
        <authorList>
            <person name="Evans L.H."/>
            <person name="Alamgir A."/>
            <person name="Owens N."/>
            <person name="Weber N.D."/>
            <person name="Virtaneva K."/>
            <person name="Barbian K."/>
            <person name="Babar A."/>
            <person name="Rosenke K."/>
        </authorList>
    </citation>
    <scope>NUCLEOTIDE SEQUENCE</scope>
    <source>
        <strain evidence="8">86-2</strain>
    </source>
</reference>